<evidence type="ECO:0000313" key="1">
    <source>
        <dbReference type="EMBL" id="KKK72102.1"/>
    </source>
</evidence>
<protein>
    <submittedName>
        <fullName evidence="1">Uncharacterized protein</fullName>
    </submittedName>
</protein>
<proteinExistence type="predicted"/>
<reference evidence="1" key="1">
    <citation type="journal article" date="2015" name="Nature">
        <title>Complex archaea that bridge the gap between prokaryotes and eukaryotes.</title>
        <authorList>
            <person name="Spang A."/>
            <person name="Saw J.H."/>
            <person name="Jorgensen S.L."/>
            <person name="Zaremba-Niedzwiedzka K."/>
            <person name="Martijn J."/>
            <person name="Lind A.E."/>
            <person name="van Eijk R."/>
            <person name="Schleper C."/>
            <person name="Guy L."/>
            <person name="Ettema T.J."/>
        </authorList>
    </citation>
    <scope>NUCLEOTIDE SEQUENCE</scope>
</reference>
<comment type="caution">
    <text evidence="1">The sequence shown here is derived from an EMBL/GenBank/DDBJ whole genome shotgun (WGS) entry which is preliminary data.</text>
</comment>
<dbReference type="EMBL" id="LAZR01057423">
    <property type="protein sequence ID" value="KKK72102.1"/>
    <property type="molecule type" value="Genomic_DNA"/>
</dbReference>
<organism evidence="1">
    <name type="scientific">marine sediment metagenome</name>
    <dbReference type="NCBI Taxonomy" id="412755"/>
    <lineage>
        <taxon>unclassified sequences</taxon>
        <taxon>metagenomes</taxon>
        <taxon>ecological metagenomes</taxon>
    </lineage>
</organism>
<gene>
    <name evidence="1" type="ORF">LCGC14_2907250</name>
</gene>
<dbReference type="AlphaFoldDB" id="A0A0F8XSM5"/>
<accession>A0A0F8XSM5</accession>
<sequence>MEYACLFTVIGGRTLIGPGIVRAFDRHGQKPGEAVAPNMLQIGRDKASKLMARARDAEAIRQIREDLREERKQTQVNRLMSAAGRDAFGWYRQDVPDQKLRSVLCGSNNGKDPSRESDSLVVCFKAGDGRYYVAEETWDGSWSAEDRDGHRDRVGVDV</sequence>
<name>A0A0F8XSM5_9ZZZZ</name>
<feature type="non-terminal residue" evidence="1">
    <location>
        <position position="158"/>
    </location>
</feature>